<reference evidence="5 7" key="1">
    <citation type="journal article" date="2014" name="Genome Announc.">
        <title>Draft Genome Sequences of Streptococcus bovis Strains ATCC 33317 and JB1.</title>
        <authorList>
            <person name="Benahmed F.H."/>
            <person name="Gopinath G.R."/>
            <person name="Harbottle H."/>
            <person name="Cotta M.A."/>
            <person name="Luo Y."/>
            <person name="Henderson C."/>
            <person name="Teri P."/>
            <person name="Soppet D."/>
            <person name="Rasmussen M."/>
            <person name="Whitehead T.R."/>
            <person name="Davidson M."/>
        </authorList>
    </citation>
    <scope>NUCLEOTIDE SEQUENCE [LARGE SCALE GENOMIC DNA]</scope>
    <source>
        <strain evidence="5 7">JB1</strain>
    </source>
</reference>
<dbReference type="SMART" id="SM00382">
    <property type="entry name" value="AAA"/>
    <property type="match status" value="2"/>
</dbReference>
<dbReference type="Gene3D" id="3.40.50.300">
    <property type="entry name" value="P-loop containing nucleotide triphosphate hydrolases"/>
    <property type="match status" value="2"/>
</dbReference>
<evidence type="ECO:0000313" key="5">
    <source>
        <dbReference type="EMBL" id="KFN88041.1"/>
    </source>
</evidence>
<dbReference type="RefSeq" id="WP_039696656.1">
    <property type="nucleotide sequence ID" value="NZ_AUZH01000015.1"/>
</dbReference>
<dbReference type="SUPFAM" id="SSF52540">
    <property type="entry name" value="P-loop containing nucleoside triphosphate hydrolases"/>
    <property type="match status" value="2"/>
</dbReference>
<reference evidence="6 8" key="2">
    <citation type="submission" date="2016-10" db="EMBL/GenBank/DDBJ databases">
        <authorList>
            <person name="Varghese N."/>
            <person name="Submissions S."/>
        </authorList>
    </citation>
    <scope>NUCLEOTIDE SEQUENCE [LARGE SCALE GENOMIC DNA]</scope>
    <source>
        <strain evidence="6 8">JB1</strain>
    </source>
</reference>
<keyword evidence="2" id="KW-0547">Nucleotide-binding</keyword>
<evidence type="ECO:0000313" key="6">
    <source>
        <dbReference type="EMBL" id="SFL35560.1"/>
    </source>
</evidence>
<keyword evidence="8" id="KW-1185">Reference proteome</keyword>
<dbReference type="Proteomes" id="UP000182793">
    <property type="component" value="Unassembled WGS sequence"/>
</dbReference>
<dbReference type="InterPro" id="IPR027417">
    <property type="entry name" value="P-loop_NTPase"/>
</dbReference>
<accession>A0A091BQU7</accession>
<keyword evidence="1" id="KW-0677">Repeat</keyword>
<evidence type="ECO:0000256" key="2">
    <source>
        <dbReference type="ARBA" id="ARBA00022741"/>
    </source>
</evidence>
<dbReference type="InterPro" id="IPR003439">
    <property type="entry name" value="ABC_transporter-like_ATP-bd"/>
</dbReference>
<comment type="caution">
    <text evidence="5">The sequence shown here is derived from an EMBL/GenBank/DDBJ whole genome shotgun (WGS) entry which is preliminary data.</text>
</comment>
<sequence length="499" mass="57381">MLEINQLSIHHLKDSKPIITDLHLIVNPGEKLAIIGEEGTGKSSLLKTIVSPKLIASYADYTGQIRNQFKKIGYLPQSLSKNENDQTISDFLYKNMDYLFNYTAFYQMAAQLGLNLATLEEKNQLLSSLSGGEKLKLQLSKLTGQEADLLLLDEPSSDLDIDSQVVLKKFIQESNKTIIFISHDEAILEDTATAILHLELLKHRQLPRASYFQGKYLDYLKQRQSTYTKQLQEAKNDYRLKKKRDAKIHRIHQAAQYNVRHTHDSTLGRLAAKKMKTVLSLEKRYQKEDSNRVDFPENMDNITLFFNDISTLDKNKRILSWKKHQLPTGQKIYLDIFGQDKLVITGKNGIGKTRLIKQIYHDLNQNQQLSIGYMPQDYDSFFSKEISTLDFLDDVANENTARTILACLQFTREEMEHSALNLSGGQKAKLFLAHMVLSKNQVIILDEPTRHFSPTSQPLIRELFLNYPGCIISVSHDEHFIQTVARKHYRLTENFLDSN</sequence>
<dbReference type="Pfam" id="PF00005">
    <property type="entry name" value="ABC_tran"/>
    <property type="match status" value="2"/>
</dbReference>
<feature type="domain" description="ABC transporter" evidence="4">
    <location>
        <begin position="2"/>
        <end position="225"/>
    </location>
</feature>
<keyword evidence="3 5" id="KW-0067">ATP-binding</keyword>
<dbReference type="EMBL" id="FOTG01000008">
    <property type="protein sequence ID" value="SFL35560.1"/>
    <property type="molecule type" value="Genomic_DNA"/>
</dbReference>
<dbReference type="Proteomes" id="UP000029382">
    <property type="component" value="Unassembled WGS sequence"/>
</dbReference>
<evidence type="ECO:0000259" key="4">
    <source>
        <dbReference type="PROSITE" id="PS50893"/>
    </source>
</evidence>
<dbReference type="GO" id="GO:0016887">
    <property type="term" value="F:ATP hydrolysis activity"/>
    <property type="evidence" value="ECO:0007669"/>
    <property type="project" value="InterPro"/>
</dbReference>
<proteinExistence type="predicted"/>
<dbReference type="InterPro" id="IPR003593">
    <property type="entry name" value="AAA+_ATPase"/>
</dbReference>
<evidence type="ECO:0000313" key="7">
    <source>
        <dbReference type="Proteomes" id="UP000029382"/>
    </source>
</evidence>
<evidence type="ECO:0000256" key="1">
    <source>
        <dbReference type="ARBA" id="ARBA00022737"/>
    </source>
</evidence>
<evidence type="ECO:0000313" key="8">
    <source>
        <dbReference type="Proteomes" id="UP000182793"/>
    </source>
</evidence>
<dbReference type="AlphaFoldDB" id="A0A091BQU7"/>
<dbReference type="EMBL" id="AUZH01000015">
    <property type="protein sequence ID" value="KFN88041.1"/>
    <property type="molecule type" value="Genomic_DNA"/>
</dbReference>
<protein>
    <submittedName>
        <fullName evidence="6">ATPase components of ABC transporters with duplicated ATPase domains</fullName>
    </submittedName>
    <submittedName>
        <fullName evidence="5">Multidrug ABC transporter ATP-binding protein</fullName>
    </submittedName>
</protein>
<dbReference type="InterPro" id="IPR050611">
    <property type="entry name" value="ABCF"/>
</dbReference>
<evidence type="ECO:0000256" key="3">
    <source>
        <dbReference type="ARBA" id="ARBA00022840"/>
    </source>
</evidence>
<dbReference type="GO" id="GO:0005524">
    <property type="term" value="F:ATP binding"/>
    <property type="evidence" value="ECO:0007669"/>
    <property type="project" value="UniProtKB-KW"/>
</dbReference>
<gene>
    <name evidence="5" type="ORF">H702_04960</name>
    <name evidence="6" type="ORF">SAMN02910290_01495</name>
</gene>
<name>A0A091BQU7_STREI</name>
<dbReference type="PROSITE" id="PS50893">
    <property type="entry name" value="ABC_TRANSPORTER_2"/>
    <property type="match status" value="1"/>
</dbReference>
<organism evidence="5 7">
    <name type="scientific">Streptococcus equinus JB1</name>
    <dbReference type="NCBI Taxonomy" id="1294274"/>
    <lineage>
        <taxon>Bacteria</taxon>
        <taxon>Bacillati</taxon>
        <taxon>Bacillota</taxon>
        <taxon>Bacilli</taxon>
        <taxon>Lactobacillales</taxon>
        <taxon>Streptococcaceae</taxon>
        <taxon>Streptococcus</taxon>
    </lineage>
</organism>
<dbReference type="PANTHER" id="PTHR19211">
    <property type="entry name" value="ATP-BINDING TRANSPORT PROTEIN-RELATED"/>
    <property type="match status" value="1"/>
</dbReference>
<dbReference type="PANTHER" id="PTHR19211:SF14">
    <property type="entry name" value="ATP-BINDING CASSETTE SUB-FAMILY F MEMBER 1"/>
    <property type="match status" value="1"/>
</dbReference>